<dbReference type="SUPFAM" id="SSF69118">
    <property type="entry name" value="AhpD-like"/>
    <property type="match status" value="1"/>
</dbReference>
<dbReference type="EMBL" id="DOEK01000040">
    <property type="protein sequence ID" value="HBP31568.1"/>
    <property type="molecule type" value="Genomic_DNA"/>
</dbReference>
<dbReference type="Gene3D" id="1.20.1290.10">
    <property type="entry name" value="AhpD-like"/>
    <property type="match status" value="1"/>
</dbReference>
<evidence type="ECO:0000313" key="2">
    <source>
        <dbReference type="Proteomes" id="UP000264036"/>
    </source>
</evidence>
<dbReference type="InterPro" id="IPR029032">
    <property type="entry name" value="AhpD-like"/>
</dbReference>
<evidence type="ECO:0000313" key="1">
    <source>
        <dbReference type="EMBL" id="HBP31568.1"/>
    </source>
</evidence>
<dbReference type="AlphaFoldDB" id="A0A356LLH3"/>
<reference evidence="1 2" key="1">
    <citation type="journal article" date="2018" name="Nat. Biotechnol.">
        <title>A standardized bacterial taxonomy based on genome phylogeny substantially revises the tree of life.</title>
        <authorList>
            <person name="Parks D.H."/>
            <person name="Chuvochina M."/>
            <person name="Waite D.W."/>
            <person name="Rinke C."/>
            <person name="Skarshewski A."/>
            <person name="Chaumeil P.A."/>
            <person name="Hugenholtz P."/>
        </authorList>
    </citation>
    <scope>NUCLEOTIDE SEQUENCE [LARGE SCALE GENOMIC DNA]</scope>
    <source>
        <strain evidence="1">UBA10707</strain>
    </source>
</reference>
<accession>A0A356LLH3</accession>
<proteinExistence type="predicted"/>
<organism evidence="1 2">
    <name type="scientific">Advenella kashmirensis</name>
    <dbReference type="NCBI Taxonomy" id="310575"/>
    <lineage>
        <taxon>Bacteria</taxon>
        <taxon>Pseudomonadati</taxon>
        <taxon>Pseudomonadota</taxon>
        <taxon>Betaproteobacteria</taxon>
        <taxon>Burkholderiales</taxon>
        <taxon>Alcaligenaceae</taxon>
    </lineage>
</organism>
<name>A0A356LLH3_9BURK</name>
<protein>
    <submittedName>
        <fullName evidence="1">CMD domain protein</fullName>
    </submittedName>
</protein>
<gene>
    <name evidence="1" type="ORF">DD666_19425</name>
</gene>
<dbReference type="Proteomes" id="UP000264036">
    <property type="component" value="Unassembled WGS sequence"/>
</dbReference>
<comment type="caution">
    <text evidence="1">The sequence shown here is derived from an EMBL/GenBank/DDBJ whole genome shotgun (WGS) entry which is preliminary data.</text>
</comment>
<sequence>MQSAEALDLIDTLLNLKPDSKTWQARQFREKVKNGTQASYAALFSPDLSLPLHDRWLVALYASSLMNSPELTAHYTEQALLAGIDEKLVQIVTEDHVEDIVKSELNSILQFTKKLILDPIEGNEEALLTLKNSGMSTQDVVVLGQLIGFLAYQIRLVAGLKAMQKLEQAA</sequence>